<gene>
    <name evidence="5" type="ORF">RND81_04G126500</name>
</gene>
<reference evidence="5" key="1">
    <citation type="submission" date="2024-03" db="EMBL/GenBank/DDBJ databases">
        <title>WGS assembly of Saponaria officinalis var. Norfolk2.</title>
        <authorList>
            <person name="Jenkins J."/>
            <person name="Shu S."/>
            <person name="Grimwood J."/>
            <person name="Barry K."/>
            <person name="Goodstein D."/>
            <person name="Schmutz J."/>
            <person name="Leebens-Mack J."/>
            <person name="Osbourn A."/>
        </authorList>
    </citation>
    <scope>NUCLEOTIDE SEQUENCE [LARGE SCALE GENOMIC DNA]</scope>
    <source>
        <strain evidence="5">JIC</strain>
    </source>
</reference>
<dbReference type="Gene3D" id="1.10.110.10">
    <property type="entry name" value="Plant lipid-transfer and hydrophobic proteins"/>
    <property type="match status" value="1"/>
</dbReference>
<proteinExistence type="inferred from homology"/>
<feature type="chain" id="PRO_5043418766" description="Non-specific lipid-transfer protein" evidence="3">
    <location>
        <begin position="28"/>
        <end position="127"/>
    </location>
</feature>
<dbReference type="Pfam" id="PF00234">
    <property type="entry name" value="Tryp_alpha_amyl"/>
    <property type="match status" value="1"/>
</dbReference>
<dbReference type="CDD" id="cd01960">
    <property type="entry name" value="nsLTP1"/>
    <property type="match status" value="1"/>
</dbReference>
<dbReference type="AlphaFoldDB" id="A0AAW1LEF2"/>
<dbReference type="SMART" id="SM00499">
    <property type="entry name" value="AAI"/>
    <property type="match status" value="1"/>
</dbReference>
<organism evidence="5 6">
    <name type="scientific">Saponaria officinalis</name>
    <name type="common">Common soapwort</name>
    <name type="synonym">Lychnis saponaria</name>
    <dbReference type="NCBI Taxonomy" id="3572"/>
    <lineage>
        <taxon>Eukaryota</taxon>
        <taxon>Viridiplantae</taxon>
        <taxon>Streptophyta</taxon>
        <taxon>Embryophyta</taxon>
        <taxon>Tracheophyta</taxon>
        <taxon>Spermatophyta</taxon>
        <taxon>Magnoliopsida</taxon>
        <taxon>eudicotyledons</taxon>
        <taxon>Gunneridae</taxon>
        <taxon>Pentapetalae</taxon>
        <taxon>Caryophyllales</taxon>
        <taxon>Caryophyllaceae</taxon>
        <taxon>Caryophylleae</taxon>
        <taxon>Saponaria</taxon>
    </lineage>
</organism>
<evidence type="ECO:0000256" key="2">
    <source>
        <dbReference type="RuleBase" id="RU000628"/>
    </source>
</evidence>
<sequence>MGQSSQVKFFWVILVCMVLVDSPRAHAVITCGTVTKNIAQCVTYLMGTSTSPSKACCTGVTTLKKLAITPEDQKAACGCLKSAASSLTGLDSKRAAQLPKECDVSISYAIGPHTDCSNFYLLSYVAG</sequence>
<feature type="domain" description="Bifunctional inhibitor/plant lipid transfer protein/seed storage helical" evidence="4">
    <location>
        <begin position="31"/>
        <end position="116"/>
    </location>
</feature>
<protein>
    <recommendedName>
        <fullName evidence="2">Non-specific lipid-transfer protein</fullName>
    </recommendedName>
</protein>
<keyword evidence="2" id="KW-0446">Lipid-binding</keyword>
<comment type="caution">
    <text evidence="5">The sequence shown here is derived from an EMBL/GenBank/DDBJ whole genome shotgun (WGS) entry which is preliminary data.</text>
</comment>
<evidence type="ECO:0000313" key="5">
    <source>
        <dbReference type="EMBL" id="KAK9734254.1"/>
    </source>
</evidence>
<evidence type="ECO:0000256" key="1">
    <source>
        <dbReference type="ARBA" id="ARBA00009748"/>
    </source>
</evidence>
<dbReference type="GO" id="GO:0008289">
    <property type="term" value="F:lipid binding"/>
    <property type="evidence" value="ECO:0007669"/>
    <property type="project" value="UniProtKB-KW"/>
</dbReference>
<dbReference type="InterPro" id="IPR036312">
    <property type="entry name" value="Bifun_inhib/LTP/seed_sf"/>
</dbReference>
<keyword evidence="3" id="KW-0732">Signal</keyword>
<evidence type="ECO:0000259" key="4">
    <source>
        <dbReference type="SMART" id="SM00499"/>
    </source>
</evidence>
<feature type="signal peptide" evidence="3">
    <location>
        <begin position="1"/>
        <end position="27"/>
    </location>
</feature>
<dbReference type="GO" id="GO:0006869">
    <property type="term" value="P:lipid transport"/>
    <property type="evidence" value="ECO:0007669"/>
    <property type="project" value="InterPro"/>
</dbReference>
<dbReference type="SUPFAM" id="SSF47699">
    <property type="entry name" value="Bifunctional inhibitor/lipid-transfer protein/seed storage 2S albumin"/>
    <property type="match status" value="1"/>
</dbReference>
<dbReference type="PRINTS" id="PR00382">
    <property type="entry name" value="LIPIDTRNSFER"/>
</dbReference>
<keyword evidence="2" id="KW-0813">Transport</keyword>
<keyword evidence="6" id="KW-1185">Reference proteome</keyword>
<comment type="function">
    <text evidence="2">Plant non-specific lipid-transfer proteins transfer phospholipids as well as galactolipids across membranes. May play a role in wax or cutin deposition in the cell walls of expanding epidermal cells and certain secretory tissues.</text>
</comment>
<evidence type="ECO:0000313" key="6">
    <source>
        <dbReference type="Proteomes" id="UP001443914"/>
    </source>
</evidence>
<dbReference type="PANTHER" id="PTHR33076">
    <property type="entry name" value="NON-SPECIFIC LIPID-TRANSFER PROTEIN 2-RELATED"/>
    <property type="match status" value="1"/>
</dbReference>
<accession>A0AAW1LEF2</accession>
<dbReference type="EMBL" id="JBDFQZ010000004">
    <property type="protein sequence ID" value="KAK9734254.1"/>
    <property type="molecule type" value="Genomic_DNA"/>
</dbReference>
<dbReference type="Proteomes" id="UP001443914">
    <property type="component" value="Unassembled WGS sequence"/>
</dbReference>
<dbReference type="InterPro" id="IPR000528">
    <property type="entry name" value="Plant_nsLTP"/>
</dbReference>
<evidence type="ECO:0000256" key="3">
    <source>
        <dbReference type="SAM" id="SignalP"/>
    </source>
</evidence>
<comment type="similarity">
    <text evidence="1 2">Belongs to the plant LTP family.</text>
</comment>
<name>A0AAW1LEF2_SAPOF</name>
<dbReference type="InterPro" id="IPR016140">
    <property type="entry name" value="Bifunc_inhib/LTP/seed_store"/>
</dbReference>